<dbReference type="EMBL" id="AFME02000341">
    <property type="protein sequence ID" value="EMG09110.1"/>
    <property type="molecule type" value="Genomic_DNA"/>
</dbReference>
<protein>
    <submittedName>
        <fullName evidence="1">Uncharacterized protein</fullName>
    </submittedName>
</protein>
<proteinExistence type="predicted"/>
<evidence type="ECO:0000313" key="2">
    <source>
        <dbReference type="Proteomes" id="UP000011776"/>
    </source>
</evidence>
<reference evidence="1 2" key="1">
    <citation type="submission" date="2013-02" db="EMBL/GenBank/DDBJ databases">
        <authorList>
            <person name="Harkins D.M."/>
            <person name="Durkin A.S."/>
            <person name="Brinkac L.M."/>
            <person name="Haft D.H."/>
            <person name="Selengut J.D."/>
            <person name="Sanka R."/>
            <person name="DePew J."/>
            <person name="Purushe J."/>
            <person name="Tulsiani S.M."/>
            <person name="Graham G.C."/>
            <person name="Burns M.-A."/>
            <person name="Dohnt M.F."/>
            <person name="Smythe L.D."/>
            <person name="McKay D.B."/>
            <person name="Craig S.B."/>
            <person name="Vinetz J.M."/>
            <person name="Sutton G.G."/>
            <person name="Nierman W.C."/>
            <person name="Fouts D.E."/>
        </authorList>
    </citation>
    <scope>NUCLEOTIDE SEQUENCE [LARGE SCALE GENOMIC DNA]</scope>
    <source>
        <strain evidence="1 2">LT2186</strain>
    </source>
</reference>
<comment type="caution">
    <text evidence="1">The sequence shown here is derived from an EMBL/GenBank/DDBJ whole genome shotgun (WGS) entry which is preliminary data.</text>
</comment>
<organism evidence="1 2">
    <name type="scientific">Leptospira interrogans serovar Grippotyphosa str. LT2186</name>
    <dbReference type="NCBI Taxonomy" id="1001599"/>
    <lineage>
        <taxon>Bacteria</taxon>
        <taxon>Pseudomonadati</taxon>
        <taxon>Spirochaetota</taxon>
        <taxon>Spirochaetia</taxon>
        <taxon>Leptospirales</taxon>
        <taxon>Leptospiraceae</taxon>
        <taxon>Leptospira</taxon>
    </lineage>
</organism>
<dbReference type="AlphaFoldDB" id="M3H8S9"/>
<dbReference type="BioCyc" id="LINT1001599:G11K9-3084-MONOMER"/>
<sequence length="177" mass="20281">MALEPKEGTMAKEYFGVTILSGLDHLYIKEKDLGILRRIAGELSENIELKGRIEREILEIEMTNKESPKNSDPIAMDSISDGCLLMSEPIMVVLEELGFKDFKALPVILNHKSTKRNLNFWLFKCSEQLKFPLQKEVICFQAARSTMVYFNKTAKEKIEALSPNCIKFVVPYNINEF</sequence>
<name>M3H8S9_LEPIR</name>
<evidence type="ECO:0000313" key="1">
    <source>
        <dbReference type="EMBL" id="EMG09110.1"/>
    </source>
</evidence>
<dbReference type="Proteomes" id="UP000011776">
    <property type="component" value="Unassembled WGS sequence"/>
</dbReference>
<accession>M3H8S9</accession>
<gene>
    <name evidence="1" type="ORF">LEP1GSC151_2356</name>
</gene>